<organism evidence="3 4">
    <name type="scientific">candidate division TM6 bacterium JCVI TM6SC1</name>
    <dbReference type="NCBI Taxonomy" id="1306947"/>
    <lineage>
        <taxon>Bacteria</taxon>
        <taxon>Candidatus Babelota</taxon>
        <taxon>Vermiphilus</taxon>
    </lineage>
</organism>
<feature type="transmembrane region" description="Helical" evidence="1">
    <location>
        <begin position="91"/>
        <end position="113"/>
    </location>
</feature>
<keyword evidence="4" id="KW-1185">Reference proteome</keyword>
<protein>
    <submittedName>
        <fullName evidence="3">Uncharacterized protein</fullName>
    </submittedName>
</protein>
<keyword evidence="2" id="KW-0732">Signal</keyword>
<name>A0A0D2K5A4_9BACT</name>
<feature type="chain" id="PRO_5002256629" evidence="2">
    <location>
        <begin position="26"/>
        <end position="116"/>
    </location>
</feature>
<keyword evidence="1" id="KW-1133">Transmembrane helix</keyword>
<feature type="signal peptide" evidence="2">
    <location>
        <begin position="1"/>
        <end position="25"/>
    </location>
</feature>
<gene>
    <name evidence="3" type="ORF">J120_00385</name>
</gene>
<comment type="caution">
    <text evidence="3">The sequence shown here is derived from an EMBL/GenBank/DDBJ whole genome shotgun (WGS) entry which is preliminary data.</text>
</comment>
<keyword evidence="1" id="KW-0812">Transmembrane</keyword>
<reference evidence="3 4" key="1">
    <citation type="journal article" date="2013" name="Proc. Natl. Acad. Sci. U.S.A.">
        <title>Candidate phylum TM6 genome recovered from a hospital sink biofilm provides genomic insights into this uncultivated phylum.</title>
        <authorList>
            <person name="McLean J.S."/>
            <person name="Lombardo M.J."/>
            <person name="Badger J.H."/>
            <person name="Edlund A."/>
            <person name="Novotny M."/>
            <person name="Yee-Greenbaum J."/>
            <person name="Vyahhi N."/>
            <person name="Hall A.P."/>
            <person name="Yang Y."/>
            <person name="Dupont C.L."/>
            <person name="Ziegler M.G."/>
            <person name="Chitsaz H."/>
            <person name="Allen A.E."/>
            <person name="Yooseph S."/>
            <person name="Tesler G."/>
            <person name="Pevzner P.A."/>
            <person name="Friedman R.M."/>
            <person name="Nealson K.H."/>
            <person name="Venter J.C."/>
            <person name="Lasken R.S."/>
        </authorList>
    </citation>
    <scope>NUCLEOTIDE SEQUENCE [LARGE SCALE GENOMIC DNA]</scope>
    <source>
        <strain evidence="3 4">TM6SC1</strain>
    </source>
</reference>
<feature type="transmembrane region" description="Helical" evidence="1">
    <location>
        <begin position="49"/>
        <end position="70"/>
    </location>
</feature>
<proteinExistence type="predicted"/>
<dbReference type="AlphaFoldDB" id="A0A0D2K5A4"/>
<evidence type="ECO:0000313" key="3">
    <source>
        <dbReference type="EMBL" id="KIX85427.1"/>
    </source>
</evidence>
<accession>A0A0D2K5A4</accession>
<dbReference type="EMBL" id="ARQD01000001">
    <property type="protein sequence ID" value="KIX85427.1"/>
    <property type="molecule type" value="Genomic_DNA"/>
</dbReference>
<keyword evidence="1" id="KW-0472">Membrane</keyword>
<dbReference type="STRING" id="1306947.J120_00385"/>
<evidence type="ECO:0000313" key="4">
    <source>
        <dbReference type="Proteomes" id="UP000032214"/>
    </source>
</evidence>
<evidence type="ECO:0000256" key="1">
    <source>
        <dbReference type="SAM" id="Phobius"/>
    </source>
</evidence>
<sequence>MTRSQLRTWLVVSALCIQLGSSMQAASFNYNLAGKRALLAAKRTAGVGSALTGLGAAYITFCLPCAHQAVQAKPQEACTPDELAIKSKRSVALAMLNSAMATSVFGFAAYKLFTTK</sequence>
<evidence type="ECO:0000256" key="2">
    <source>
        <dbReference type="SAM" id="SignalP"/>
    </source>
</evidence>
<dbReference type="Proteomes" id="UP000032214">
    <property type="component" value="Unassembled WGS sequence"/>
</dbReference>